<comment type="caution">
    <text evidence="1">The sequence shown here is derived from an EMBL/GenBank/DDBJ whole genome shotgun (WGS) entry which is preliminary data.</text>
</comment>
<dbReference type="RefSeq" id="WP_165960217.1">
    <property type="nucleotide sequence ID" value="NZ_SLWS01000001.1"/>
</dbReference>
<dbReference type="EMBL" id="SLWS01000001">
    <property type="protein sequence ID" value="TCO65383.1"/>
    <property type="molecule type" value="Genomic_DNA"/>
</dbReference>
<name>A0A4R2JXT5_9PSEU</name>
<protein>
    <submittedName>
        <fullName evidence="1">Uncharacterized protein</fullName>
    </submittedName>
</protein>
<accession>A0A4R2JXT5</accession>
<gene>
    <name evidence="1" type="ORF">EV192_1011175</name>
</gene>
<proteinExistence type="predicted"/>
<evidence type="ECO:0000313" key="1">
    <source>
        <dbReference type="EMBL" id="TCO65383.1"/>
    </source>
</evidence>
<organism evidence="1 2">
    <name type="scientific">Actinocrispum wychmicini</name>
    <dbReference type="NCBI Taxonomy" id="1213861"/>
    <lineage>
        <taxon>Bacteria</taxon>
        <taxon>Bacillati</taxon>
        <taxon>Actinomycetota</taxon>
        <taxon>Actinomycetes</taxon>
        <taxon>Pseudonocardiales</taxon>
        <taxon>Pseudonocardiaceae</taxon>
        <taxon>Actinocrispum</taxon>
    </lineage>
</organism>
<keyword evidence="2" id="KW-1185">Reference proteome</keyword>
<sequence>MKIQLGYADKGRANWADFPPVPQPPEVTALPDKAAADDFWTRLGQIRF</sequence>
<dbReference type="AlphaFoldDB" id="A0A4R2JXT5"/>
<dbReference type="Proteomes" id="UP000295680">
    <property type="component" value="Unassembled WGS sequence"/>
</dbReference>
<reference evidence="1 2" key="1">
    <citation type="submission" date="2019-03" db="EMBL/GenBank/DDBJ databases">
        <title>Genomic Encyclopedia of Type Strains, Phase IV (KMG-IV): sequencing the most valuable type-strain genomes for metagenomic binning, comparative biology and taxonomic classification.</title>
        <authorList>
            <person name="Goeker M."/>
        </authorList>
    </citation>
    <scope>NUCLEOTIDE SEQUENCE [LARGE SCALE GENOMIC DNA]</scope>
    <source>
        <strain evidence="1 2">DSM 45934</strain>
    </source>
</reference>
<evidence type="ECO:0000313" key="2">
    <source>
        <dbReference type="Proteomes" id="UP000295680"/>
    </source>
</evidence>